<sequence length="195" mass="22258">MSTQSNILTYAQREAYRRDILNIPSPIDEWLISNARSPWIAFLKVYLMLNEVEAEYVTCRVDMDHVTIAGIQVYRFPDRLLSPRVMLDFFAGGKDDIAAPNWTQWSNPSLVFQQPSLNFAQLFARMATWPLNLANNVPDMFPSFTPERPLRPVENTQTHKPRASMPRAALPRSSVPTEVAEATAIMPMKFEPSDD</sequence>
<dbReference type="OrthoDB" id="2749120at2759"/>
<evidence type="ECO:0000313" key="3">
    <source>
        <dbReference type="Proteomes" id="UP000076532"/>
    </source>
</evidence>
<gene>
    <name evidence="2" type="ORF">FIBSPDRAFT_902037</name>
</gene>
<organism evidence="2 3">
    <name type="scientific">Athelia psychrophila</name>
    <dbReference type="NCBI Taxonomy" id="1759441"/>
    <lineage>
        <taxon>Eukaryota</taxon>
        <taxon>Fungi</taxon>
        <taxon>Dikarya</taxon>
        <taxon>Basidiomycota</taxon>
        <taxon>Agaricomycotina</taxon>
        <taxon>Agaricomycetes</taxon>
        <taxon>Agaricomycetidae</taxon>
        <taxon>Atheliales</taxon>
        <taxon>Atheliaceae</taxon>
        <taxon>Athelia</taxon>
    </lineage>
</organism>
<accession>A0A167XQC5</accession>
<proteinExistence type="predicted"/>
<feature type="region of interest" description="Disordered" evidence="1">
    <location>
        <begin position="145"/>
        <end position="176"/>
    </location>
</feature>
<evidence type="ECO:0000256" key="1">
    <source>
        <dbReference type="SAM" id="MobiDB-lite"/>
    </source>
</evidence>
<evidence type="ECO:0000313" key="2">
    <source>
        <dbReference type="EMBL" id="KZP07452.1"/>
    </source>
</evidence>
<dbReference type="Proteomes" id="UP000076532">
    <property type="component" value="Unassembled WGS sequence"/>
</dbReference>
<dbReference type="EMBL" id="KV417750">
    <property type="protein sequence ID" value="KZP07452.1"/>
    <property type="molecule type" value="Genomic_DNA"/>
</dbReference>
<reference evidence="2 3" key="1">
    <citation type="journal article" date="2016" name="Mol. Biol. Evol.">
        <title>Comparative Genomics of Early-Diverging Mushroom-Forming Fungi Provides Insights into the Origins of Lignocellulose Decay Capabilities.</title>
        <authorList>
            <person name="Nagy L.G."/>
            <person name="Riley R."/>
            <person name="Tritt A."/>
            <person name="Adam C."/>
            <person name="Daum C."/>
            <person name="Floudas D."/>
            <person name="Sun H."/>
            <person name="Yadav J.S."/>
            <person name="Pangilinan J."/>
            <person name="Larsson K.H."/>
            <person name="Matsuura K."/>
            <person name="Barry K."/>
            <person name="Labutti K."/>
            <person name="Kuo R."/>
            <person name="Ohm R.A."/>
            <person name="Bhattacharya S.S."/>
            <person name="Shirouzu T."/>
            <person name="Yoshinaga Y."/>
            <person name="Martin F.M."/>
            <person name="Grigoriev I.V."/>
            <person name="Hibbett D.S."/>
        </authorList>
    </citation>
    <scope>NUCLEOTIDE SEQUENCE [LARGE SCALE GENOMIC DNA]</scope>
    <source>
        <strain evidence="2 3">CBS 109695</strain>
    </source>
</reference>
<protein>
    <submittedName>
        <fullName evidence="2">Uncharacterized protein</fullName>
    </submittedName>
</protein>
<keyword evidence="3" id="KW-1185">Reference proteome</keyword>
<dbReference type="AlphaFoldDB" id="A0A167XQC5"/>
<name>A0A167XQC5_9AGAM</name>